<feature type="compositionally biased region" description="Pro residues" evidence="1">
    <location>
        <begin position="118"/>
        <end position="132"/>
    </location>
</feature>
<feature type="compositionally biased region" description="Basic and acidic residues" evidence="1">
    <location>
        <begin position="145"/>
        <end position="154"/>
    </location>
</feature>
<keyword evidence="3" id="KW-1185">Reference proteome</keyword>
<gene>
    <name evidence="2" type="ORF">CRENBAI_005943</name>
</gene>
<comment type="caution">
    <text evidence="2">The sequence shown here is derived from an EMBL/GenBank/DDBJ whole genome shotgun (WGS) entry which is preliminary data.</text>
</comment>
<dbReference type="AlphaFoldDB" id="A0AAV9SLZ1"/>
<protein>
    <submittedName>
        <fullName evidence="2">Uncharacterized protein</fullName>
    </submittedName>
</protein>
<reference evidence="2 3" key="1">
    <citation type="submission" date="2021-06" db="EMBL/GenBank/DDBJ databases">
        <authorList>
            <person name="Palmer J.M."/>
        </authorList>
    </citation>
    <scope>NUCLEOTIDE SEQUENCE [LARGE SCALE GENOMIC DNA]</scope>
    <source>
        <strain evidence="2 3">MEX-2019</strain>
        <tissue evidence="2">Muscle</tissue>
    </source>
</reference>
<organism evidence="2 3">
    <name type="scientific">Crenichthys baileyi</name>
    <name type="common">White River springfish</name>
    <dbReference type="NCBI Taxonomy" id="28760"/>
    <lineage>
        <taxon>Eukaryota</taxon>
        <taxon>Metazoa</taxon>
        <taxon>Chordata</taxon>
        <taxon>Craniata</taxon>
        <taxon>Vertebrata</taxon>
        <taxon>Euteleostomi</taxon>
        <taxon>Actinopterygii</taxon>
        <taxon>Neopterygii</taxon>
        <taxon>Teleostei</taxon>
        <taxon>Neoteleostei</taxon>
        <taxon>Acanthomorphata</taxon>
        <taxon>Ovalentaria</taxon>
        <taxon>Atherinomorphae</taxon>
        <taxon>Cyprinodontiformes</taxon>
        <taxon>Goodeidae</taxon>
        <taxon>Crenichthys</taxon>
    </lineage>
</organism>
<name>A0AAV9SLZ1_9TELE</name>
<feature type="compositionally biased region" description="Pro residues" evidence="1">
    <location>
        <begin position="239"/>
        <end position="255"/>
    </location>
</feature>
<feature type="compositionally biased region" description="Basic and acidic residues" evidence="1">
    <location>
        <begin position="60"/>
        <end position="71"/>
    </location>
</feature>
<feature type="compositionally biased region" description="Polar residues" evidence="1">
    <location>
        <begin position="72"/>
        <end position="82"/>
    </location>
</feature>
<evidence type="ECO:0000313" key="2">
    <source>
        <dbReference type="EMBL" id="KAK5622302.1"/>
    </source>
</evidence>
<dbReference type="Proteomes" id="UP001311232">
    <property type="component" value="Unassembled WGS sequence"/>
</dbReference>
<proteinExistence type="predicted"/>
<sequence length="255" mass="27961">MNGVCRRSDPAEQMCKTGAVAKDRAGMEGCRPQETLFSIGEKRISLRECGGEEIGSTFDGEPKLIQEREQPKTQPDSKTGPGTDSPEGQIVPGPRRWPPSFWGGDWQTAPAHRLNPNNPGPYPDTSCPPPHSATPMCPQCANKHNRADTTDHRTIQRTPRPPTKTGQNNPARGTQPVACTRGWRPPPCPRTHPNTLNHHHYNDSPYSPMAYPDAPSRQASPSTMVKPHPNHRLTLPSQDPAPEPPPPSHPPADRP</sequence>
<evidence type="ECO:0000313" key="3">
    <source>
        <dbReference type="Proteomes" id="UP001311232"/>
    </source>
</evidence>
<feature type="region of interest" description="Disordered" evidence="1">
    <location>
        <begin position="49"/>
        <end position="255"/>
    </location>
</feature>
<accession>A0AAV9SLZ1</accession>
<dbReference type="EMBL" id="JAHHUM010000142">
    <property type="protein sequence ID" value="KAK5622302.1"/>
    <property type="molecule type" value="Genomic_DNA"/>
</dbReference>
<evidence type="ECO:0000256" key="1">
    <source>
        <dbReference type="SAM" id="MobiDB-lite"/>
    </source>
</evidence>